<evidence type="ECO:0000256" key="8">
    <source>
        <dbReference type="SAM" id="Phobius"/>
    </source>
</evidence>
<evidence type="ECO:0000256" key="4">
    <source>
        <dbReference type="ARBA" id="ARBA00022840"/>
    </source>
</evidence>
<dbReference type="Proteomes" id="UP000186868">
    <property type="component" value="Unassembled WGS sequence"/>
</dbReference>
<proteinExistence type="predicted"/>
<dbReference type="SMART" id="SM00382">
    <property type="entry name" value="AAA"/>
    <property type="match status" value="1"/>
</dbReference>
<evidence type="ECO:0000256" key="2">
    <source>
        <dbReference type="ARBA" id="ARBA00022692"/>
    </source>
</evidence>
<dbReference type="STRING" id="1921803.NIES593_05035"/>
<dbReference type="GO" id="GO:0005524">
    <property type="term" value="F:ATP binding"/>
    <property type="evidence" value="ECO:0007669"/>
    <property type="project" value="UniProtKB-KW"/>
</dbReference>
<dbReference type="PANTHER" id="PTHR43394">
    <property type="entry name" value="ATP-DEPENDENT PERMEASE MDL1, MITOCHONDRIAL"/>
    <property type="match status" value="1"/>
</dbReference>
<dbReference type="Gene3D" id="1.20.1560.10">
    <property type="entry name" value="ABC transporter type 1, transmembrane domain"/>
    <property type="match status" value="1"/>
</dbReference>
<feature type="domain" description="ABC transmembrane type-1" evidence="10">
    <location>
        <begin position="29"/>
        <end position="329"/>
    </location>
</feature>
<dbReference type="OrthoDB" id="501491at2"/>
<accession>A0A1U7HNJ9</accession>
<feature type="transmembrane region" description="Helical" evidence="8">
    <location>
        <begin position="81"/>
        <end position="99"/>
    </location>
</feature>
<dbReference type="InterPro" id="IPR003439">
    <property type="entry name" value="ABC_transporter-like_ATP-bd"/>
</dbReference>
<feature type="coiled-coil region" evidence="7">
    <location>
        <begin position="231"/>
        <end position="258"/>
    </location>
</feature>
<name>A0A1U7HNJ9_9CYAN</name>
<evidence type="ECO:0000259" key="9">
    <source>
        <dbReference type="PROSITE" id="PS50893"/>
    </source>
</evidence>
<dbReference type="InterPro" id="IPR003593">
    <property type="entry name" value="AAA+_ATPase"/>
</dbReference>
<feature type="transmembrane region" description="Helical" evidence="8">
    <location>
        <begin position="20"/>
        <end position="37"/>
    </location>
</feature>
<dbReference type="PROSITE" id="PS50929">
    <property type="entry name" value="ABC_TM1F"/>
    <property type="match status" value="1"/>
</dbReference>
<feature type="transmembrane region" description="Helical" evidence="8">
    <location>
        <begin position="298"/>
        <end position="314"/>
    </location>
</feature>
<dbReference type="RefSeq" id="WP_073598547.1">
    <property type="nucleotide sequence ID" value="NZ_MRCB01000004.1"/>
</dbReference>
<dbReference type="Gene3D" id="3.40.50.300">
    <property type="entry name" value="P-loop containing nucleotide triphosphate hydrolases"/>
    <property type="match status" value="1"/>
</dbReference>
<keyword evidence="7" id="KW-0175">Coiled coil</keyword>
<keyword evidence="2 8" id="KW-0812">Transmembrane</keyword>
<protein>
    <submittedName>
        <fullName evidence="11">ABC transporter ATP-binding protein</fullName>
    </submittedName>
</protein>
<dbReference type="SUPFAM" id="SSF52540">
    <property type="entry name" value="P-loop containing nucleoside triphosphate hydrolases"/>
    <property type="match status" value="1"/>
</dbReference>
<evidence type="ECO:0000256" key="6">
    <source>
        <dbReference type="ARBA" id="ARBA00023136"/>
    </source>
</evidence>
<dbReference type="CDD" id="cd03251">
    <property type="entry name" value="ABCC_MsbA"/>
    <property type="match status" value="1"/>
</dbReference>
<comment type="subcellular location">
    <subcellularLocation>
        <location evidence="1">Cell membrane</location>
        <topology evidence="1">Multi-pass membrane protein</topology>
    </subcellularLocation>
</comment>
<dbReference type="PROSITE" id="PS00211">
    <property type="entry name" value="ABC_TRANSPORTER_1"/>
    <property type="match status" value="1"/>
</dbReference>
<feature type="transmembrane region" description="Helical" evidence="8">
    <location>
        <begin position="275"/>
        <end position="292"/>
    </location>
</feature>
<dbReference type="EMBL" id="MRCB01000004">
    <property type="protein sequence ID" value="OKH25134.1"/>
    <property type="molecule type" value="Genomic_DNA"/>
</dbReference>
<dbReference type="PANTHER" id="PTHR43394:SF1">
    <property type="entry name" value="ATP-BINDING CASSETTE SUB-FAMILY B MEMBER 10, MITOCHONDRIAL"/>
    <property type="match status" value="1"/>
</dbReference>
<dbReference type="InterPro" id="IPR011527">
    <property type="entry name" value="ABC1_TM_dom"/>
</dbReference>
<evidence type="ECO:0000256" key="7">
    <source>
        <dbReference type="SAM" id="Coils"/>
    </source>
</evidence>
<reference evidence="11 12" key="1">
    <citation type="submission" date="2016-11" db="EMBL/GenBank/DDBJ databases">
        <title>Draft Genome Sequences of Nine Cyanobacterial Strains from Diverse Habitats.</title>
        <authorList>
            <person name="Zhu T."/>
            <person name="Hou S."/>
            <person name="Lu X."/>
            <person name="Hess W.R."/>
        </authorList>
    </citation>
    <scope>NUCLEOTIDE SEQUENCE [LARGE SCALE GENOMIC DNA]</scope>
    <source>
        <strain evidence="11 12">NIES-593</strain>
    </source>
</reference>
<dbReference type="GO" id="GO:0005886">
    <property type="term" value="C:plasma membrane"/>
    <property type="evidence" value="ECO:0007669"/>
    <property type="project" value="UniProtKB-SubCell"/>
</dbReference>
<dbReference type="Pfam" id="PF00005">
    <property type="entry name" value="ABC_tran"/>
    <property type="match status" value="1"/>
</dbReference>
<keyword evidence="4 11" id="KW-0067">ATP-binding</keyword>
<dbReference type="InterPro" id="IPR027417">
    <property type="entry name" value="P-loop_NTPase"/>
</dbReference>
<feature type="transmembrane region" description="Helical" evidence="8">
    <location>
        <begin position="174"/>
        <end position="199"/>
    </location>
</feature>
<evidence type="ECO:0000313" key="11">
    <source>
        <dbReference type="EMBL" id="OKH25134.1"/>
    </source>
</evidence>
<feature type="domain" description="ABC transporter" evidence="9">
    <location>
        <begin position="365"/>
        <end position="600"/>
    </location>
</feature>
<dbReference type="PROSITE" id="PS50893">
    <property type="entry name" value="ABC_TRANSPORTER_2"/>
    <property type="match status" value="1"/>
</dbReference>
<dbReference type="InterPro" id="IPR039421">
    <property type="entry name" value="Type_1_exporter"/>
</dbReference>
<evidence type="ECO:0000256" key="5">
    <source>
        <dbReference type="ARBA" id="ARBA00022989"/>
    </source>
</evidence>
<sequence length="607" mass="67936">MAKVTSMFPEQLVLRYAAKYPSLIFLTFILSFSAALFNGISTALIVPLLLGGLSGNLLNLDKAPEFLKNFMSFFDGFSDEIKPLIMFGVVFIAIVLKNATNYISSLVNGHLSRSLVNSMKLDGIKLLLEVDLDYYAKNKTGDIISYLSHDINETAGTIQTGILILRTAVTVLTYIGLLILISWQLTVISTVLIAGIFFLNQNFLRISKKLGQELSQVSKQYSNKILEIVTANRLIRVAKTEEKEYQKIQQLVLALEKSQFYLQINDQAIQPINEVLGIIVLLTIVISGRYLFSGNLPSVTTVLLAYLLLLYKLLPFVSQLNHARNELAKKAFSVKIATNFLQRENKPFMIDCDRPQIYSQLEEGIRFENVSFVYPDTDTTVLNEINLWIPKGKTIALVGSSGAGKSTLADLLPRFYDPSGGRITIDGIDLREYDLKSLRQAMGIVSQDTFLFNNSVRYNITYGLEDVSEERLIDAAKLANAYEFIMQLPNGFDTEIGDRGVMLSGGQRQRLAIARALIRNPDILILDEATSALDTASERLVQQAIDRLSRNRTILAIAHRLSTIQKAYQIAVLDKGHIVELGNHEQLLAQNGYYARLYSMQFAESPR</sequence>
<organism evidence="11 12">
    <name type="scientific">Hydrococcus rivularis NIES-593</name>
    <dbReference type="NCBI Taxonomy" id="1921803"/>
    <lineage>
        <taxon>Bacteria</taxon>
        <taxon>Bacillati</taxon>
        <taxon>Cyanobacteriota</taxon>
        <taxon>Cyanophyceae</taxon>
        <taxon>Pleurocapsales</taxon>
        <taxon>Hydrococcaceae</taxon>
        <taxon>Hydrococcus</taxon>
    </lineage>
</organism>
<evidence type="ECO:0000313" key="12">
    <source>
        <dbReference type="Proteomes" id="UP000186868"/>
    </source>
</evidence>
<dbReference type="InterPro" id="IPR017871">
    <property type="entry name" value="ABC_transporter-like_CS"/>
</dbReference>
<evidence type="ECO:0000259" key="10">
    <source>
        <dbReference type="PROSITE" id="PS50929"/>
    </source>
</evidence>
<keyword evidence="3" id="KW-0547">Nucleotide-binding</keyword>
<dbReference type="GO" id="GO:0016887">
    <property type="term" value="F:ATP hydrolysis activity"/>
    <property type="evidence" value="ECO:0007669"/>
    <property type="project" value="InterPro"/>
</dbReference>
<dbReference type="AlphaFoldDB" id="A0A1U7HNJ9"/>
<dbReference type="GO" id="GO:0015421">
    <property type="term" value="F:ABC-type oligopeptide transporter activity"/>
    <property type="evidence" value="ECO:0007669"/>
    <property type="project" value="TreeGrafter"/>
</dbReference>
<evidence type="ECO:0000256" key="3">
    <source>
        <dbReference type="ARBA" id="ARBA00022741"/>
    </source>
</evidence>
<gene>
    <name evidence="11" type="ORF">NIES593_05035</name>
</gene>
<dbReference type="InterPro" id="IPR036640">
    <property type="entry name" value="ABC1_TM_sf"/>
</dbReference>
<dbReference type="Pfam" id="PF00664">
    <property type="entry name" value="ABC_membrane"/>
    <property type="match status" value="1"/>
</dbReference>
<dbReference type="FunFam" id="3.40.50.300:FF:000218">
    <property type="entry name" value="Multidrug ABC transporter ATP-binding protein"/>
    <property type="match status" value="1"/>
</dbReference>
<keyword evidence="5 8" id="KW-1133">Transmembrane helix</keyword>
<comment type="caution">
    <text evidence="11">The sequence shown here is derived from an EMBL/GenBank/DDBJ whole genome shotgun (WGS) entry which is preliminary data.</text>
</comment>
<dbReference type="SUPFAM" id="SSF90123">
    <property type="entry name" value="ABC transporter transmembrane region"/>
    <property type="match status" value="1"/>
</dbReference>
<evidence type="ECO:0000256" key="1">
    <source>
        <dbReference type="ARBA" id="ARBA00004651"/>
    </source>
</evidence>
<keyword evidence="6 8" id="KW-0472">Membrane</keyword>
<keyword evidence="12" id="KW-1185">Reference proteome</keyword>